<name>A0ABV0BDK8_9SPHN</name>
<dbReference type="Proteomes" id="UP001427805">
    <property type="component" value="Unassembled WGS sequence"/>
</dbReference>
<dbReference type="EMBL" id="JBDIZK010000015">
    <property type="protein sequence ID" value="MEN3749599.1"/>
    <property type="molecule type" value="Genomic_DNA"/>
</dbReference>
<organism evidence="2 3">
    <name type="scientific">Sphingomonas rustica</name>
    <dbReference type="NCBI Taxonomy" id="3103142"/>
    <lineage>
        <taxon>Bacteria</taxon>
        <taxon>Pseudomonadati</taxon>
        <taxon>Pseudomonadota</taxon>
        <taxon>Alphaproteobacteria</taxon>
        <taxon>Sphingomonadales</taxon>
        <taxon>Sphingomonadaceae</taxon>
        <taxon>Sphingomonas</taxon>
    </lineage>
</organism>
<accession>A0ABV0BDK8</accession>
<proteinExistence type="predicted"/>
<keyword evidence="1" id="KW-0812">Transmembrane</keyword>
<comment type="caution">
    <text evidence="2">The sequence shown here is derived from an EMBL/GenBank/DDBJ whole genome shotgun (WGS) entry which is preliminary data.</text>
</comment>
<keyword evidence="1" id="KW-1133">Transmembrane helix</keyword>
<gene>
    <name evidence="2" type="ORF">TPR58_20670</name>
</gene>
<feature type="transmembrane region" description="Helical" evidence="1">
    <location>
        <begin position="31"/>
        <end position="50"/>
    </location>
</feature>
<dbReference type="RefSeq" id="WP_346248644.1">
    <property type="nucleotide sequence ID" value="NZ_JBDIZK010000015.1"/>
</dbReference>
<keyword evidence="1" id="KW-0472">Membrane</keyword>
<reference evidence="2 3" key="1">
    <citation type="submission" date="2024-05" db="EMBL/GenBank/DDBJ databases">
        <title>Sphingomonas sp. HF-S3 16S ribosomal RNA gene Genome sequencing and assembly.</title>
        <authorList>
            <person name="Lee H."/>
        </authorList>
    </citation>
    <scope>NUCLEOTIDE SEQUENCE [LARGE SCALE GENOMIC DNA]</scope>
    <source>
        <strain evidence="2 3">HF-S3</strain>
    </source>
</reference>
<protein>
    <submittedName>
        <fullName evidence="2">Uncharacterized protein</fullName>
    </submittedName>
</protein>
<feature type="transmembrane region" description="Helical" evidence="1">
    <location>
        <begin position="65"/>
        <end position="94"/>
    </location>
</feature>
<evidence type="ECO:0000256" key="1">
    <source>
        <dbReference type="SAM" id="Phobius"/>
    </source>
</evidence>
<sequence length="98" mass="10654">MDVVIFVAPALLWGVIAWAVMWWLGRRRWWVSILIIALAPIVTFYPVLIYSERLVICSDPDCGPLIFVAMLIFAGGTASAALVGAAVGAALGLWRPRA</sequence>
<feature type="transmembrane region" description="Helical" evidence="1">
    <location>
        <begin position="6"/>
        <end position="24"/>
    </location>
</feature>
<evidence type="ECO:0000313" key="3">
    <source>
        <dbReference type="Proteomes" id="UP001427805"/>
    </source>
</evidence>
<evidence type="ECO:0000313" key="2">
    <source>
        <dbReference type="EMBL" id="MEN3749599.1"/>
    </source>
</evidence>
<keyword evidence="3" id="KW-1185">Reference proteome</keyword>